<dbReference type="GO" id="GO:0005886">
    <property type="term" value="C:plasma membrane"/>
    <property type="evidence" value="ECO:0007669"/>
    <property type="project" value="TreeGrafter"/>
</dbReference>
<feature type="transmembrane region" description="Helical" evidence="6">
    <location>
        <begin position="385"/>
        <end position="408"/>
    </location>
</feature>
<evidence type="ECO:0000256" key="1">
    <source>
        <dbReference type="ARBA" id="ARBA00004141"/>
    </source>
</evidence>
<feature type="domain" description="Major facilitator superfamily (MFS) profile" evidence="7">
    <location>
        <begin position="65"/>
        <end position="481"/>
    </location>
</feature>
<dbReference type="SUPFAM" id="SSF103473">
    <property type="entry name" value="MFS general substrate transporter"/>
    <property type="match status" value="1"/>
</dbReference>
<feature type="transmembrane region" description="Helical" evidence="6">
    <location>
        <begin position="335"/>
        <end position="352"/>
    </location>
</feature>
<evidence type="ECO:0000256" key="6">
    <source>
        <dbReference type="SAM" id="Phobius"/>
    </source>
</evidence>
<dbReference type="PANTHER" id="PTHR43791">
    <property type="entry name" value="PERMEASE-RELATED"/>
    <property type="match status" value="1"/>
</dbReference>
<keyword evidence="9" id="KW-1185">Reference proteome</keyword>
<feature type="transmembrane region" description="Helical" evidence="6">
    <location>
        <begin position="65"/>
        <end position="92"/>
    </location>
</feature>
<protein>
    <submittedName>
        <fullName evidence="8">High-affinity nicotinic acid transporter</fullName>
    </submittedName>
</protein>
<dbReference type="FunFam" id="1.20.1250.20:FF:000068">
    <property type="entry name" value="MFS general substrate transporter"/>
    <property type="match status" value="1"/>
</dbReference>
<dbReference type="GO" id="GO:0022857">
    <property type="term" value="F:transmembrane transporter activity"/>
    <property type="evidence" value="ECO:0007669"/>
    <property type="project" value="InterPro"/>
</dbReference>
<feature type="transmembrane region" description="Helical" evidence="6">
    <location>
        <begin position="224"/>
        <end position="246"/>
    </location>
</feature>
<sequence length="509" mass="57102">MRFSIDGSEKQHAYNETNGLHGQAKYDPDLAHPAAGYADAENVSPASPPEGVSERKLLTKIDMRVIPVLSVLYLLAFLDRTNVANAAVYGLAEDLNLKGTQYSTALTIFFVPYVLFEIPSNIVLKRLKPHVWLSICMFMFGLVTLCQGLVNNWGGLMTTRFLLGLFEAGMFPGCFYLISMWYRRHEAQKRYTFFFASTSLAGAFGGLLASAIGKMDGISGYRGWRWVFILEGLLTCVVSFAFYFVIPDFPEEAKWLTPAEAAFVKARLQDDQGQSARERKITFKDVLNCFKDYKFILGWFMYFGLIVPAYGYAYFAPTIIRSYGYSPIQTQLHSVPPWAVSFGFSMLIAFFSDLARHRWLFTLIPISIAVAGFAILLRVHHNTDLQYGALFMASSGVYAAMPIIVCWFQMNLGGHHRRAIGTAWQVGAGNIGGIISTYIFPSTDAVNFFHLGYSVCLGFICFSAASCCAYFVACWSQNRSREKAGPDLGLTEYEKIEKGDMNPEYRYML</sequence>
<feature type="transmembrane region" description="Helical" evidence="6">
    <location>
        <begin position="131"/>
        <end position="150"/>
    </location>
</feature>
<dbReference type="InterPro" id="IPR036259">
    <property type="entry name" value="MFS_trans_sf"/>
</dbReference>
<reference evidence="8 9" key="1">
    <citation type="submission" date="2022-12" db="EMBL/GenBank/DDBJ databases">
        <title>Genomic features and morphological characterization of a novel Knufia sp. strain isolated from spacecraft assembly facility.</title>
        <authorList>
            <person name="Teixeira M."/>
            <person name="Chander A.M."/>
            <person name="Stajich J.E."/>
            <person name="Venkateswaran K."/>
        </authorList>
    </citation>
    <scope>NUCLEOTIDE SEQUENCE [LARGE SCALE GENOMIC DNA]</scope>
    <source>
        <strain evidence="8 9">FJI-L2-BK-P2</strain>
    </source>
</reference>
<dbReference type="InterPro" id="IPR011701">
    <property type="entry name" value="MFS"/>
</dbReference>
<dbReference type="PANTHER" id="PTHR43791:SF46">
    <property type="entry name" value="MAJOR FACILITATOR SUPERFAMILY (MFS) PROFILE DOMAIN-CONTAINING PROTEIN-RELATED"/>
    <property type="match status" value="1"/>
</dbReference>
<evidence type="ECO:0000259" key="7">
    <source>
        <dbReference type="PROSITE" id="PS50850"/>
    </source>
</evidence>
<dbReference type="Gene3D" id="1.20.1250.20">
    <property type="entry name" value="MFS general substrate transporter like domains"/>
    <property type="match status" value="2"/>
</dbReference>
<feature type="transmembrane region" description="Helical" evidence="6">
    <location>
        <begin position="420"/>
        <end position="440"/>
    </location>
</feature>
<keyword evidence="4 6" id="KW-1133">Transmembrane helix</keyword>
<organism evidence="8 9">
    <name type="scientific">Knufia fluminis</name>
    <dbReference type="NCBI Taxonomy" id="191047"/>
    <lineage>
        <taxon>Eukaryota</taxon>
        <taxon>Fungi</taxon>
        <taxon>Dikarya</taxon>
        <taxon>Ascomycota</taxon>
        <taxon>Pezizomycotina</taxon>
        <taxon>Eurotiomycetes</taxon>
        <taxon>Chaetothyriomycetidae</taxon>
        <taxon>Chaetothyriales</taxon>
        <taxon>Trichomeriaceae</taxon>
        <taxon>Knufia</taxon>
    </lineage>
</organism>
<comment type="caution">
    <text evidence="8">The sequence shown here is derived from an EMBL/GenBank/DDBJ whole genome shotgun (WGS) entry which is preliminary data.</text>
</comment>
<evidence type="ECO:0000256" key="2">
    <source>
        <dbReference type="ARBA" id="ARBA00022448"/>
    </source>
</evidence>
<proteinExistence type="predicted"/>
<dbReference type="FunFam" id="1.20.1250.20:FF:000034">
    <property type="entry name" value="MFS general substrate transporter"/>
    <property type="match status" value="1"/>
</dbReference>
<comment type="subcellular location">
    <subcellularLocation>
        <location evidence="1">Membrane</location>
        <topology evidence="1">Multi-pass membrane protein</topology>
    </subcellularLocation>
</comment>
<evidence type="ECO:0000256" key="3">
    <source>
        <dbReference type="ARBA" id="ARBA00022692"/>
    </source>
</evidence>
<dbReference type="InterPro" id="IPR020846">
    <property type="entry name" value="MFS_dom"/>
</dbReference>
<feature type="transmembrane region" description="Helical" evidence="6">
    <location>
        <begin position="104"/>
        <end position="124"/>
    </location>
</feature>
<feature type="transmembrane region" description="Helical" evidence="6">
    <location>
        <begin position="295"/>
        <end position="315"/>
    </location>
</feature>
<accession>A0AAN8EDT8</accession>
<feature type="transmembrane region" description="Helical" evidence="6">
    <location>
        <begin position="359"/>
        <end position="379"/>
    </location>
</feature>
<feature type="transmembrane region" description="Helical" evidence="6">
    <location>
        <begin position="162"/>
        <end position="179"/>
    </location>
</feature>
<evidence type="ECO:0000256" key="4">
    <source>
        <dbReference type="ARBA" id="ARBA00022989"/>
    </source>
</evidence>
<dbReference type="AlphaFoldDB" id="A0AAN8EDT8"/>
<gene>
    <name evidence="8" type="primary">TNA1</name>
    <name evidence="8" type="ORF">OHC33_010815</name>
</gene>
<dbReference type="Proteomes" id="UP001316803">
    <property type="component" value="Unassembled WGS sequence"/>
</dbReference>
<dbReference type="Pfam" id="PF07690">
    <property type="entry name" value="MFS_1"/>
    <property type="match status" value="1"/>
</dbReference>
<evidence type="ECO:0000313" key="8">
    <source>
        <dbReference type="EMBL" id="KAK5948162.1"/>
    </source>
</evidence>
<evidence type="ECO:0000313" key="9">
    <source>
        <dbReference type="Proteomes" id="UP001316803"/>
    </source>
</evidence>
<dbReference type="PROSITE" id="PS50850">
    <property type="entry name" value="MFS"/>
    <property type="match status" value="1"/>
</dbReference>
<keyword evidence="5 6" id="KW-0472">Membrane</keyword>
<dbReference type="EMBL" id="JAKLMC020000052">
    <property type="protein sequence ID" value="KAK5948162.1"/>
    <property type="molecule type" value="Genomic_DNA"/>
</dbReference>
<keyword evidence="3 6" id="KW-0812">Transmembrane</keyword>
<feature type="transmembrane region" description="Helical" evidence="6">
    <location>
        <begin position="452"/>
        <end position="473"/>
    </location>
</feature>
<name>A0AAN8EDT8_9EURO</name>
<keyword evidence="2" id="KW-0813">Transport</keyword>
<feature type="transmembrane region" description="Helical" evidence="6">
    <location>
        <begin position="191"/>
        <end position="212"/>
    </location>
</feature>
<evidence type="ECO:0000256" key="5">
    <source>
        <dbReference type="ARBA" id="ARBA00023136"/>
    </source>
</evidence>